<dbReference type="PANTHER" id="PTHR30024:SF2">
    <property type="entry name" value="ABC TRANSPORTER SUBSTRATE-BINDING PROTEIN"/>
    <property type="match status" value="1"/>
</dbReference>
<dbReference type="Gene3D" id="3.40.190.10">
    <property type="entry name" value="Periplasmic binding protein-like II"/>
    <property type="match status" value="2"/>
</dbReference>
<gene>
    <name evidence="2" type="ORF">GCM10008179_26900</name>
</gene>
<keyword evidence="3" id="KW-1185">Reference proteome</keyword>
<feature type="chain" id="PRO_5040908067" evidence="1">
    <location>
        <begin position="26"/>
        <end position="332"/>
    </location>
</feature>
<organism evidence="2 3">
    <name type="scientific">Hansschlegelia plantiphila</name>
    <dbReference type="NCBI Taxonomy" id="374655"/>
    <lineage>
        <taxon>Bacteria</taxon>
        <taxon>Pseudomonadati</taxon>
        <taxon>Pseudomonadota</taxon>
        <taxon>Alphaproteobacteria</taxon>
        <taxon>Hyphomicrobiales</taxon>
        <taxon>Methylopilaceae</taxon>
        <taxon>Hansschlegelia</taxon>
    </lineage>
</organism>
<dbReference type="EMBL" id="BSFI01000019">
    <property type="protein sequence ID" value="GLK69052.1"/>
    <property type="molecule type" value="Genomic_DNA"/>
</dbReference>
<evidence type="ECO:0000313" key="3">
    <source>
        <dbReference type="Proteomes" id="UP001143372"/>
    </source>
</evidence>
<reference evidence="2" key="2">
    <citation type="submission" date="2023-01" db="EMBL/GenBank/DDBJ databases">
        <authorList>
            <person name="Sun Q."/>
            <person name="Evtushenko L."/>
        </authorList>
    </citation>
    <scope>NUCLEOTIDE SEQUENCE</scope>
    <source>
        <strain evidence="2">VKM B-2347</strain>
    </source>
</reference>
<dbReference type="Pfam" id="PF13379">
    <property type="entry name" value="NMT1_2"/>
    <property type="match status" value="1"/>
</dbReference>
<protein>
    <submittedName>
        <fullName evidence="2">ABC transporter substrate-binding protein</fullName>
    </submittedName>
</protein>
<comment type="caution">
    <text evidence="2">The sequence shown here is derived from an EMBL/GenBank/DDBJ whole genome shotgun (WGS) entry which is preliminary data.</text>
</comment>
<accession>A0A9W6J2C9</accession>
<keyword evidence="1" id="KW-0732">Signal</keyword>
<dbReference type="SUPFAM" id="SSF53850">
    <property type="entry name" value="Periplasmic binding protein-like II"/>
    <property type="match status" value="1"/>
</dbReference>
<dbReference type="AlphaFoldDB" id="A0A9W6J2C9"/>
<dbReference type="RefSeq" id="WP_271169290.1">
    <property type="nucleotide sequence ID" value="NZ_BSFI01000019.1"/>
</dbReference>
<dbReference type="PANTHER" id="PTHR30024">
    <property type="entry name" value="ALIPHATIC SULFONATES-BINDING PROTEIN-RELATED"/>
    <property type="match status" value="1"/>
</dbReference>
<evidence type="ECO:0000256" key="1">
    <source>
        <dbReference type="SAM" id="SignalP"/>
    </source>
</evidence>
<name>A0A9W6J2C9_9HYPH</name>
<evidence type="ECO:0000313" key="2">
    <source>
        <dbReference type="EMBL" id="GLK69052.1"/>
    </source>
</evidence>
<sequence length="332" mass="36021">MRLGARLAGSLIATALIGISSSAWAEGTIRIAEQYGIGYLPLHVIRDQKLIEKHGKELGLDIQVEWAKFGGGATVNDALLSGSVDIAAAGVGPTLTIWDRTKGGADVKGIASLGSMPSYLVTNKENVKALKDFTKDDKIALPSVGVSVQARTLQIAVEKEFGVGNHKALDDIQVSLAHPDAVAALNSGAITAHFTTPPFQYQELQNPKNHKVLSSYDVLGGPATTNIAYGTTKFRTENPKTYKAFFEALKEATDWINAHKEEAVDTYIRVEKSKLDRAFLLSIVTNPEIEFKIAPERTEVYADFLARTGAIRNKPASWKDYFFEDVQAVEGS</sequence>
<proteinExistence type="predicted"/>
<dbReference type="Proteomes" id="UP001143372">
    <property type="component" value="Unassembled WGS sequence"/>
</dbReference>
<feature type="signal peptide" evidence="1">
    <location>
        <begin position="1"/>
        <end position="25"/>
    </location>
</feature>
<reference evidence="2" key="1">
    <citation type="journal article" date="2014" name="Int. J. Syst. Evol. Microbiol.">
        <title>Complete genome sequence of Corynebacterium casei LMG S-19264T (=DSM 44701T), isolated from a smear-ripened cheese.</title>
        <authorList>
            <consortium name="US DOE Joint Genome Institute (JGI-PGF)"/>
            <person name="Walter F."/>
            <person name="Albersmeier A."/>
            <person name="Kalinowski J."/>
            <person name="Ruckert C."/>
        </authorList>
    </citation>
    <scope>NUCLEOTIDE SEQUENCE</scope>
    <source>
        <strain evidence="2">VKM B-2347</strain>
    </source>
</reference>